<protein>
    <submittedName>
        <fullName evidence="1">Uncharacterized protein</fullName>
    </submittedName>
</protein>
<reference evidence="1" key="1">
    <citation type="submission" date="2022-05" db="EMBL/GenBank/DDBJ databases">
        <authorList>
            <person name="Tuo L."/>
        </authorList>
    </citation>
    <scope>NUCLEOTIDE SEQUENCE</scope>
    <source>
        <strain evidence="1">BSK12Z-4</strain>
    </source>
</reference>
<dbReference type="EMBL" id="JAMOIL010000001">
    <property type="protein sequence ID" value="MCM0618781.1"/>
    <property type="molecule type" value="Genomic_DNA"/>
</dbReference>
<dbReference type="RefSeq" id="WP_250825751.1">
    <property type="nucleotide sequence ID" value="NZ_JAMOIL010000001.1"/>
</dbReference>
<gene>
    <name evidence="1" type="ORF">M8330_00565</name>
</gene>
<comment type="caution">
    <text evidence="1">The sequence shown here is derived from an EMBL/GenBank/DDBJ whole genome shotgun (WGS) entry which is preliminary data.</text>
</comment>
<dbReference type="AlphaFoldDB" id="A0A9X2D423"/>
<evidence type="ECO:0000313" key="1">
    <source>
        <dbReference type="EMBL" id="MCM0618781.1"/>
    </source>
</evidence>
<accession>A0A9X2D423</accession>
<organism evidence="1 2">
    <name type="scientific">Nocardioides bruguierae</name>
    <dbReference type="NCBI Taxonomy" id="2945102"/>
    <lineage>
        <taxon>Bacteria</taxon>
        <taxon>Bacillati</taxon>
        <taxon>Actinomycetota</taxon>
        <taxon>Actinomycetes</taxon>
        <taxon>Propionibacteriales</taxon>
        <taxon>Nocardioidaceae</taxon>
        <taxon>Nocardioides</taxon>
    </lineage>
</organism>
<proteinExistence type="predicted"/>
<sequence length="213" mass="23242">MNEQDPEYDEDDAQIDQEMALCAAAITALHKQDHDALAEVANLVAEEMDPGHIVTTMASLALLLHRSPDMGPESLTFMLNAQASGAYLGEGEKDGFLGEEFLDLLEDSMAAQLRDHPDGGEDDLFSEQGEQLLALYDRRPGSSVIVRMGVVAASTMLINLLLEMYTPGLQKRRSPEAATKYALLAARAALRREPIPNVFSAEWDDLDPEAPDA</sequence>
<name>A0A9X2D423_9ACTN</name>
<dbReference type="Proteomes" id="UP001139485">
    <property type="component" value="Unassembled WGS sequence"/>
</dbReference>
<keyword evidence="2" id="KW-1185">Reference proteome</keyword>
<evidence type="ECO:0000313" key="2">
    <source>
        <dbReference type="Proteomes" id="UP001139485"/>
    </source>
</evidence>